<organism evidence="1 2">
    <name type="scientific">Gordonia jinhuaensis</name>
    <dbReference type="NCBI Taxonomy" id="1517702"/>
    <lineage>
        <taxon>Bacteria</taxon>
        <taxon>Bacillati</taxon>
        <taxon>Actinomycetota</taxon>
        <taxon>Actinomycetes</taxon>
        <taxon>Mycobacteriales</taxon>
        <taxon>Gordoniaceae</taxon>
        <taxon>Gordonia</taxon>
    </lineage>
</organism>
<evidence type="ECO:0000313" key="1">
    <source>
        <dbReference type="EMBL" id="GGB38736.1"/>
    </source>
</evidence>
<reference evidence="1" key="1">
    <citation type="journal article" date="2014" name="Int. J. Syst. Evol. Microbiol.">
        <title>Complete genome sequence of Corynebacterium casei LMG S-19264T (=DSM 44701T), isolated from a smear-ripened cheese.</title>
        <authorList>
            <consortium name="US DOE Joint Genome Institute (JGI-PGF)"/>
            <person name="Walter F."/>
            <person name="Albersmeier A."/>
            <person name="Kalinowski J."/>
            <person name="Ruckert C."/>
        </authorList>
    </citation>
    <scope>NUCLEOTIDE SEQUENCE</scope>
    <source>
        <strain evidence="1">CGMCC 1.12827</strain>
    </source>
</reference>
<dbReference type="Gene3D" id="3.10.129.10">
    <property type="entry name" value="Hotdog Thioesterase"/>
    <property type="match status" value="1"/>
</dbReference>
<name>A0A916TDQ0_9ACTN</name>
<dbReference type="SUPFAM" id="SSF54637">
    <property type="entry name" value="Thioesterase/thiol ester dehydrase-isomerase"/>
    <property type="match status" value="1"/>
</dbReference>
<evidence type="ECO:0000313" key="2">
    <source>
        <dbReference type="Proteomes" id="UP000621454"/>
    </source>
</evidence>
<dbReference type="RefSeq" id="WP_188587208.1">
    <property type="nucleotide sequence ID" value="NZ_BMGC01000022.1"/>
</dbReference>
<comment type="caution">
    <text evidence="1">The sequence shown here is derived from an EMBL/GenBank/DDBJ whole genome shotgun (WGS) entry which is preliminary data.</text>
</comment>
<dbReference type="AlphaFoldDB" id="A0A916TDQ0"/>
<protein>
    <submittedName>
        <fullName evidence="1">MaoC family dehydratase</fullName>
    </submittedName>
</protein>
<dbReference type="Proteomes" id="UP000621454">
    <property type="component" value="Unassembled WGS sequence"/>
</dbReference>
<accession>A0A916TDQ0</accession>
<dbReference type="InterPro" id="IPR029069">
    <property type="entry name" value="HotDog_dom_sf"/>
</dbReference>
<reference evidence="1" key="2">
    <citation type="submission" date="2020-09" db="EMBL/GenBank/DDBJ databases">
        <authorList>
            <person name="Sun Q."/>
            <person name="Zhou Y."/>
        </authorList>
    </citation>
    <scope>NUCLEOTIDE SEQUENCE</scope>
    <source>
        <strain evidence="1">CGMCC 1.12827</strain>
    </source>
</reference>
<keyword evidence="2" id="KW-1185">Reference proteome</keyword>
<gene>
    <name evidence="1" type="primary">nodN</name>
    <name evidence="1" type="ORF">GCM10011489_28020</name>
</gene>
<dbReference type="EMBL" id="BMGC01000022">
    <property type="protein sequence ID" value="GGB38736.1"/>
    <property type="molecule type" value="Genomic_DNA"/>
</dbReference>
<proteinExistence type="predicted"/>
<sequence>MSDTTQAADVDAQIRGRVGEEIFLTDYHPITMADELAFQKATWVHEDFLGFPLESNDPYGEELVSGFLLMSILVAFHKRYLPFHLEDGYALNYGADKLRFLTPVLAGDDIRCRTELLDVTVKKPGTYRLLTRNTIEKRDGRPAMVADWITYLVDNAAPADTQEVSDK</sequence>